<feature type="region of interest" description="Disordered" evidence="1">
    <location>
        <begin position="1"/>
        <end position="55"/>
    </location>
</feature>
<evidence type="ECO:0000256" key="1">
    <source>
        <dbReference type="SAM" id="MobiDB-lite"/>
    </source>
</evidence>
<protein>
    <submittedName>
        <fullName evidence="3">ANTAR domain-containing protein</fullName>
    </submittedName>
</protein>
<dbReference type="SMART" id="SM01012">
    <property type="entry name" value="ANTAR"/>
    <property type="match status" value="1"/>
</dbReference>
<dbReference type="RefSeq" id="WP_197351323.1">
    <property type="nucleotide sequence ID" value="NZ_CP048882.1"/>
</dbReference>
<dbReference type="Proteomes" id="UP000595046">
    <property type="component" value="Chromosome"/>
</dbReference>
<proteinExistence type="predicted"/>
<dbReference type="InterPro" id="IPR011006">
    <property type="entry name" value="CheY-like_superfamily"/>
</dbReference>
<feature type="domain" description="ANTAR" evidence="2">
    <location>
        <begin position="53"/>
        <end position="114"/>
    </location>
</feature>
<accession>A0A7T1T6Y9</accession>
<dbReference type="Pfam" id="PF03861">
    <property type="entry name" value="ANTAR"/>
    <property type="match status" value="1"/>
</dbReference>
<reference evidence="4" key="1">
    <citation type="submission" date="2020-02" db="EMBL/GenBank/DDBJ databases">
        <title>Streptomyces sp. ASO4wet.</title>
        <authorList>
            <person name="Risdian C."/>
            <person name="Landwehr W."/>
            <person name="Schupp P."/>
            <person name="Wink J."/>
        </authorList>
    </citation>
    <scope>NUCLEOTIDE SEQUENCE [LARGE SCALE GENOMIC DNA]</scope>
    <source>
        <strain evidence="4">ASO4wet</strain>
    </source>
</reference>
<dbReference type="KEGG" id="sbat:G4Z16_15220"/>
<dbReference type="GO" id="GO:0003723">
    <property type="term" value="F:RNA binding"/>
    <property type="evidence" value="ECO:0007669"/>
    <property type="project" value="InterPro"/>
</dbReference>
<gene>
    <name evidence="3" type="ORF">G4Z16_15220</name>
</gene>
<organism evidence="3 4">
    <name type="scientific">Streptomyces bathyalis</name>
    <dbReference type="NCBI Taxonomy" id="2710756"/>
    <lineage>
        <taxon>Bacteria</taxon>
        <taxon>Bacillati</taxon>
        <taxon>Actinomycetota</taxon>
        <taxon>Actinomycetes</taxon>
        <taxon>Kitasatosporales</taxon>
        <taxon>Streptomycetaceae</taxon>
        <taxon>Streptomyces</taxon>
    </lineage>
</organism>
<dbReference type="AlphaFoldDB" id="A0A7T1T6Y9"/>
<sequence>MAEPAFSGQTPEQDAALTNSGSTQAVPGPGLDKRPDPDDVDGLVAGDPLDDSDQNLRLEVSQLRRAMRTRPAIDQAKGVLMAAYSLTPDEAWEVLVTVSQHTNTKLHVVAEGITASTQEGVVDACLRGAIQAALRELGKQ</sequence>
<dbReference type="Gene3D" id="1.10.10.10">
    <property type="entry name" value="Winged helix-like DNA-binding domain superfamily/Winged helix DNA-binding domain"/>
    <property type="match status" value="1"/>
</dbReference>
<dbReference type="InterPro" id="IPR005561">
    <property type="entry name" value="ANTAR"/>
</dbReference>
<dbReference type="SUPFAM" id="SSF52172">
    <property type="entry name" value="CheY-like"/>
    <property type="match status" value="1"/>
</dbReference>
<keyword evidence="4" id="KW-1185">Reference proteome</keyword>
<evidence type="ECO:0000313" key="3">
    <source>
        <dbReference type="EMBL" id="QPP07515.1"/>
    </source>
</evidence>
<evidence type="ECO:0000313" key="4">
    <source>
        <dbReference type="Proteomes" id="UP000595046"/>
    </source>
</evidence>
<dbReference type="PROSITE" id="PS50921">
    <property type="entry name" value="ANTAR"/>
    <property type="match status" value="1"/>
</dbReference>
<name>A0A7T1T6Y9_9ACTN</name>
<evidence type="ECO:0000259" key="2">
    <source>
        <dbReference type="PROSITE" id="PS50921"/>
    </source>
</evidence>
<feature type="compositionally biased region" description="Polar residues" evidence="1">
    <location>
        <begin position="7"/>
        <end position="25"/>
    </location>
</feature>
<dbReference type="InterPro" id="IPR036388">
    <property type="entry name" value="WH-like_DNA-bd_sf"/>
</dbReference>
<dbReference type="EMBL" id="CP048882">
    <property type="protein sequence ID" value="QPP07515.1"/>
    <property type="molecule type" value="Genomic_DNA"/>
</dbReference>